<gene>
    <name evidence="1" type="ORF">BDV39DRAFT_176513</name>
</gene>
<name>A0A5N6X5B2_9EURO</name>
<protein>
    <submittedName>
        <fullName evidence="1">Uncharacterized protein</fullName>
    </submittedName>
</protein>
<dbReference type="AlphaFoldDB" id="A0A5N6X5B2"/>
<dbReference type="Proteomes" id="UP000325945">
    <property type="component" value="Unassembled WGS sequence"/>
</dbReference>
<keyword evidence="2" id="KW-1185">Reference proteome</keyword>
<dbReference type="EMBL" id="ML741797">
    <property type="protein sequence ID" value="KAE8326730.1"/>
    <property type="molecule type" value="Genomic_DNA"/>
</dbReference>
<evidence type="ECO:0000313" key="2">
    <source>
        <dbReference type="Proteomes" id="UP000325945"/>
    </source>
</evidence>
<evidence type="ECO:0000313" key="1">
    <source>
        <dbReference type="EMBL" id="KAE8326730.1"/>
    </source>
</evidence>
<sequence length="94" mass="10277">MVVANTPGLRCTPILPFQLYCPGYSVRHPPPRLENPKPCLKPTILHYAGHGMTRNGSFTVAETRAAKTILNGDNCLLNNVKDAQLGSPRCLVHL</sequence>
<organism evidence="1 2">
    <name type="scientific">Aspergillus sergii</name>
    <dbReference type="NCBI Taxonomy" id="1034303"/>
    <lineage>
        <taxon>Eukaryota</taxon>
        <taxon>Fungi</taxon>
        <taxon>Dikarya</taxon>
        <taxon>Ascomycota</taxon>
        <taxon>Pezizomycotina</taxon>
        <taxon>Eurotiomycetes</taxon>
        <taxon>Eurotiomycetidae</taxon>
        <taxon>Eurotiales</taxon>
        <taxon>Aspergillaceae</taxon>
        <taxon>Aspergillus</taxon>
        <taxon>Aspergillus subgen. Circumdati</taxon>
    </lineage>
</organism>
<accession>A0A5N6X5B2</accession>
<reference evidence="2" key="1">
    <citation type="submission" date="2019-04" db="EMBL/GenBank/DDBJ databases">
        <title>Friends and foes A comparative genomics studyof 23 Aspergillus species from section Flavi.</title>
        <authorList>
            <consortium name="DOE Joint Genome Institute"/>
            <person name="Kjaerbolling I."/>
            <person name="Vesth T."/>
            <person name="Frisvad J.C."/>
            <person name="Nybo J.L."/>
            <person name="Theobald S."/>
            <person name="Kildgaard S."/>
            <person name="Isbrandt T."/>
            <person name="Kuo A."/>
            <person name="Sato A."/>
            <person name="Lyhne E.K."/>
            <person name="Kogle M.E."/>
            <person name="Wiebenga A."/>
            <person name="Kun R.S."/>
            <person name="Lubbers R.J."/>
            <person name="Makela M.R."/>
            <person name="Barry K."/>
            <person name="Chovatia M."/>
            <person name="Clum A."/>
            <person name="Daum C."/>
            <person name="Haridas S."/>
            <person name="He G."/>
            <person name="LaButti K."/>
            <person name="Lipzen A."/>
            <person name="Mondo S."/>
            <person name="Riley R."/>
            <person name="Salamov A."/>
            <person name="Simmons B.A."/>
            <person name="Magnuson J.K."/>
            <person name="Henrissat B."/>
            <person name="Mortensen U.H."/>
            <person name="Larsen T.O."/>
            <person name="Devries R.P."/>
            <person name="Grigoriev I.V."/>
            <person name="Machida M."/>
            <person name="Baker S.E."/>
            <person name="Andersen M.R."/>
        </authorList>
    </citation>
    <scope>NUCLEOTIDE SEQUENCE [LARGE SCALE GENOMIC DNA]</scope>
    <source>
        <strain evidence="2">CBS 130017</strain>
    </source>
</reference>
<proteinExistence type="predicted"/>